<dbReference type="EMBL" id="LAZR01000258">
    <property type="protein sequence ID" value="KKN78673.1"/>
    <property type="molecule type" value="Genomic_DNA"/>
</dbReference>
<sequence>MSLIAFYKEKTNGTLHIMADCSVSDGGFSLAAHTPKLCSLQDEKGNHIVTFASVGSAVQQNVLEKICFSNTPLLKEEELDKLYCSKDYKRLIKLVAFDIIEIYKELIEEILEESEERGELLIALKGEIFSVDAKYAVIDPIAPYYVLGSPSEIVIGSIATKLEEQVETEPTGQQVRKLLNEAFMIGKQFYQGSILTPFTYVVQKGKPHEPFLKVVS</sequence>
<accession>A0A0F9WJM7</accession>
<evidence type="ECO:0000313" key="1">
    <source>
        <dbReference type="EMBL" id="KKN78673.1"/>
    </source>
</evidence>
<comment type="caution">
    <text evidence="1">The sequence shown here is derived from an EMBL/GenBank/DDBJ whole genome shotgun (WGS) entry which is preliminary data.</text>
</comment>
<protein>
    <submittedName>
        <fullName evidence="1">Uncharacterized protein</fullName>
    </submittedName>
</protein>
<reference evidence="1" key="1">
    <citation type="journal article" date="2015" name="Nature">
        <title>Complex archaea that bridge the gap between prokaryotes and eukaryotes.</title>
        <authorList>
            <person name="Spang A."/>
            <person name="Saw J.H."/>
            <person name="Jorgensen S.L."/>
            <person name="Zaremba-Niedzwiedzka K."/>
            <person name="Martijn J."/>
            <person name="Lind A.E."/>
            <person name="van Eijk R."/>
            <person name="Schleper C."/>
            <person name="Guy L."/>
            <person name="Ettema T.J."/>
        </authorList>
    </citation>
    <scope>NUCLEOTIDE SEQUENCE</scope>
</reference>
<dbReference type="AlphaFoldDB" id="A0A0F9WJM7"/>
<name>A0A0F9WJM7_9ZZZZ</name>
<gene>
    <name evidence="1" type="ORF">LCGC14_0347400</name>
</gene>
<proteinExistence type="predicted"/>
<organism evidence="1">
    <name type="scientific">marine sediment metagenome</name>
    <dbReference type="NCBI Taxonomy" id="412755"/>
    <lineage>
        <taxon>unclassified sequences</taxon>
        <taxon>metagenomes</taxon>
        <taxon>ecological metagenomes</taxon>
    </lineage>
</organism>